<dbReference type="SUPFAM" id="SSF55347">
    <property type="entry name" value="Glyceraldehyde-3-phosphate dehydrogenase-like, C-terminal domain"/>
    <property type="match status" value="1"/>
</dbReference>
<protein>
    <submittedName>
        <fullName evidence="3">Oxidoreductase domain protein</fullName>
    </submittedName>
</protein>
<feature type="domain" description="GFO/IDH/MocA-like oxidoreductase" evidence="2">
    <location>
        <begin position="132"/>
        <end position="258"/>
    </location>
</feature>
<dbReference type="EMBL" id="CP002545">
    <property type="protein sequence ID" value="ADY50653.1"/>
    <property type="molecule type" value="Genomic_DNA"/>
</dbReference>
<gene>
    <name evidence="3" type="ordered locus">Pedsa_0065</name>
</gene>
<dbReference type="GO" id="GO:0000166">
    <property type="term" value="F:nucleotide binding"/>
    <property type="evidence" value="ECO:0007669"/>
    <property type="project" value="InterPro"/>
</dbReference>
<dbReference type="eggNOG" id="COG0673">
    <property type="taxonomic scope" value="Bacteria"/>
</dbReference>
<reference evidence="4" key="2">
    <citation type="submission" date="2011-02" db="EMBL/GenBank/DDBJ databases">
        <title>The complete genome of Pedobacter saltans DSM 12145.</title>
        <authorList>
            <consortium name="US DOE Joint Genome Institute (JGI-PGF)"/>
            <person name="Lucas S."/>
            <person name="Copeland A."/>
            <person name="Lapidus A."/>
            <person name="Bruce D."/>
            <person name="Goodwin L."/>
            <person name="Pitluck S."/>
            <person name="Kyrpides N."/>
            <person name="Mavromatis K."/>
            <person name="Pagani I."/>
            <person name="Ivanova N."/>
            <person name="Ovchinnikova G."/>
            <person name="Lu M."/>
            <person name="Detter J.C."/>
            <person name="Han C."/>
            <person name="Land M."/>
            <person name="Hauser L."/>
            <person name="Markowitz V."/>
            <person name="Cheng J.-F."/>
            <person name="Hugenholtz P."/>
            <person name="Woyke T."/>
            <person name="Wu D."/>
            <person name="Tindall B."/>
            <person name="Pomrenke H.G."/>
            <person name="Brambilla E."/>
            <person name="Klenk H.-P."/>
            <person name="Eisen J.A."/>
        </authorList>
    </citation>
    <scope>NUCLEOTIDE SEQUENCE [LARGE SCALE GENOMIC DNA]</scope>
    <source>
        <strain evidence="4">ATCC 51119 / DSM 12145 / JCM 21818 / LMG 10337 / NBRC 100064 / NCIMB 13643</strain>
    </source>
</reference>
<dbReference type="Pfam" id="PF01408">
    <property type="entry name" value="GFO_IDH_MocA"/>
    <property type="match status" value="1"/>
</dbReference>
<dbReference type="Proteomes" id="UP000000310">
    <property type="component" value="Chromosome"/>
</dbReference>
<dbReference type="Gene3D" id="3.40.50.720">
    <property type="entry name" value="NAD(P)-binding Rossmann-like Domain"/>
    <property type="match status" value="1"/>
</dbReference>
<keyword evidence="4" id="KW-1185">Reference proteome</keyword>
<dbReference type="HOGENOM" id="CLU_023194_1_3_10"/>
<dbReference type="InterPro" id="IPR055170">
    <property type="entry name" value="GFO_IDH_MocA-like_dom"/>
</dbReference>
<organism evidence="3 4">
    <name type="scientific">Pseudopedobacter saltans (strain ATCC 51119 / DSM 12145 / JCM 21818 / CCUG 39354 / LMG 10337 / NBRC 100064 / NCIMB 13643)</name>
    <name type="common">Pedobacter saltans</name>
    <dbReference type="NCBI Taxonomy" id="762903"/>
    <lineage>
        <taxon>Bacteria</taxon>
        <taxon>Pseudomonadati</taxon>
        <taxon>Bacteroidota</taxon>
        <taxon>Sphingobacteriia</taxon>
        <taxon>Sphingobacteriales</taxon>
        <taxon>Sphingobacteriaceae</taxon>
        <taxon>Pseudopedobacter</taxon>
    </lineage>
</organism>
<feature type="domain" description="Gfo/Idh/MocA-like oxidoreductase N-terminal" evidence="1">
    <location>
        <begin position="4"/>
        <end position="124"/>
    </location>
</feature>
<dbReference type="KEGG" id="psn:Pedsa_0065"/>
<accession>F0SC68</accession>
<dbReference type="Gene3D" id="3.30.360.10">
    <property type="entry name" value="Dihydrodipicolinate Reductase, domain 2"/>
    <property type="match status" value="1"/>
</dbReference>
<sequence>MNHINWGIIGCGDVTEVKSGPAFNRVPHSSLVAVMRRNAEKAEDYAKRHNVPKWYNNIDDLLSNPDINAIYIATPPSSHEELSLKALHAGKDVYLEKPMALSATACLNILSVADRLGRKLSVAHYRRFMPYFEKVKQLISDGLIGEINSVNLRILQGRDNNVIAKTAENWRLDPSISGGGLFYDLAPHQIDLMIFLFGDVKSATGLSVNRYGNGQVDDIVSGQILFQNNIMFNGFWSFNNAPLDNVDFCEIFGTKGKLSFGFFGETKISIKTADGENIMEIVHPKHVQEPIIERVSAYFREEGENPCSGEIGAEVLRVMDVFSGRI</sequence>
<evidence type="ECO:0000313" key="3">
    <source>
        <dbReference type="EMBL" id="ADY50653.1"/>
    </source>
</evidence>
<dbReference type="InterPro" id="IPR052515">
    <property type="entry name" value="Gfo/Idh/MocA_Oxidoreductase"/>
</dbReference>
<dbReference type="PANTHER" id="PTHR43249:SF1">
    <property type="entry name" value="D-GLUCOSIDE 3-DEHYDROGENASE"/>
    <property type="match status" value="1"/>
</dbReference>
<reference evidence="3 4" key="1">
    <citation type="journal article" date="2011" name="Stand. Genomic Sci.">
        <title>Complete genome sequence of the gliding, heparinolytic Pedobacter saltans type strain (113).</title>
        <authorList>
            <person name="Liolios K."/>
            <person name="Sikorski J."/>
            <person name="Lu M."/>
            <person name="Nolan M."/>
            <person name="Lapidus A."/>
            <person name="Lucas S."/>
            <person name="Hammon N."/>
            <person name="Deshpande S."/>
            <person name="Cheng J.F."/>
            <person name="Tapia R."/>
            <person name="Han C."/>
            <person name="Goodwin L."/>
            <person name="Pitluck S."/>
            <person name="Huntemann M."/>
            <person name="Ivanova N."/>
            <person name="Pagani I."/>
            <person name="Mavromatis K."/>
            <person name="Ovchinikova G."/>
            <person name="Pati A."/>
            <person name="Chen A."/>
            <person name="Palaniappan K."/>
            <person name="Land M."/>
            <person name="Hauser L."/>
            <person name="Brambilla E.M."/>
            <person name="Kotsyurbenko O."/>
            <person name="Rohde M."/>
            <person name="Tindall B.J."/>
            <person name="Abt B."/>
            <person name="Goker M."/>
            <person name="Detter J.C."/>
            <person name="Woyke T."/>
            <person name="Bristow J."/>
            <person name="Eisen J.A."/>
            <person name="Markowitz V."/>
            <person name="Hugenholtz P."/>
            <person name="Klenk H.P."/>
            <person name="Kyrpides N.C."/>
        </authorList>
    </citation>
    <scope>NUCLEOTIDE SEQUENCE [LARGE SCALE GENOMIC DNA]</scope>
    <source>
        <strain evidence="4">ATCC 51119 / DSM 12145 / JCM 21818 / LMG 10337 / NBRC 100064 / NCIMB 13643</strain>
    </source>
</reference>
<dbReference type="RefSeq" id="WP_013631156.1">
    <property type="nucleotide sequence ID" value="NC_015177.1"/>
</dbReference>
<evidence type="ECO:0000313" key="4">
    <source>
        <dbReference type="Proteomes" id="UP000000310"/>
    </source>
</evidence>
<dbReference type="InterPro" id="IPR000683">
    <property type="entry name" value="Gfo/Idh/MocA-like_OxRdtase_N"/>
</dbReference>
<proteinExistence type="predicted"/>
<dbReference type="AlphaFoldDB" id="F0SC68"/>
<evidence type="ECO:0000259" key="1">
    <source>
        <dbReference type="Pfam" id="PF01408"/>
    </source>
</evidence>
<evidence type="ECO:0000259" key="2">
    <source>
        <dbReference type="Pfam" id="PF22725"/>
    </source>
</evidence>
<dbReference type="Pfam" id="PF22725">
    <property type="entry name" value="GFO_IDH_MocA_C3"/>
    <property type="match status" value="1"/>
</dbReference>
<dbReference type="InterPro" id="IPR036291">
    <property type="entry name" value="NAD(P)-bd_dom_sf"/>
</dbReference>
<dbReference type="OrthoDB" id="9795543at2"/>
<dbReference type="PANTHER" id="PTHR43249">
    <property type="entry name" value="UDP-N-ACETYL-2-AMINO-2-DEOXY-D-GLUCURONATE OXIDASE"/>
    <property type="match status" value="1"/>
</dbReference>
<dbReference type="STRING" id="762903.Pedsa_0065"/>
<name>F0SC68_PSESL</name>
<dbReference type="SUPFAM" id="SSF51735">
    <property type="entry name" value="NAD(P)-binding Rossmann-fold domains"/>
    <property type="match status" value="1"/>
</dbReference>